<keyword evidence="1" id="KW-0677">Repeat</keyword>
<evidence type="ECO:0000313" key="3">
    <source>
        <dbReference type="EMBL" id="CAF1207390.1"/>
    </source>
</evidence>
<dbReference type="InterPro" id="IPR002110">
    <property type="entry name" value="Ankyrin_rpt"/>
</dbReference>
<dbReference type="Gene3D" id="1.25.40.20">
    <property type="entry name" value="Ankyrin repeat-containing domain"/>
    <property type="match status" value="1"/>
</dbReference>
<comment type="caution">
    <text evidence="3">The sequence shown here is derived from an EMBL/GenBank/DDBJ whole genome shotgun (WGS) entry which is preliminary data.</text>
</comment>
<name>A0A814WM10_9BILA</name>
<sequence>VNSELKQLIQQKQSQLTPDEVHKLLEQGAKIDAFIAHNDTFLHLLIVNKGTPELVNAFVSDFGADSDAMNVNGYRPIEMFILYDDDQFLTVSAFLKLKKVTSDMFFNRQLNKSLLQFANDQKQLVVAQIIRDELNLRLWQCITQATADEKRNSKIIIEAKQLISYGAQIDHKHIDEDFDQWTVLHLACKSSNVDLIRYLIENLKPDYMKSTLGGDAPVAIASEFGQLSIVQ</sequence>
<evidence type="ECO:0000313" key="5">
    <source>
        <dbReference type="Proteomes" id="UP000663829"/>
    </source>
</evidence>
<organism evidence="3 5">
    <name type="scientific">Didymodactylos carnosus</name>
    <dbReference type="NCBI Taxonomy" id="1234261"/>
    <lineage>
        <taxon>Eukaryota</taxon>
        <taxon>Metazoa</taxon>
        <taxon>Spiralia</taxon>
        <taxon>Gnathifera</taxon>
        <taxon>Rotifera</taxon>
        <taxon>Eurotatoria</taxon>
        <taxon>Bdelloidea</taxon>
        <taxon>Philodinida</taxon>
        <taxon>Philodinidae</taxon>
        <taxon>Didymodactylos</taxon>
    </lineage>
</organism>
<keyword evidence="5" id="KW-1185">Reference proteome</keyword>
<protein>
    <recommendedName>
        <fullName evidence="6">Ankyrin repeat domain-containing protein</fullName>
    </recommendedName>
</protein>
<dbReference type="PANTHER" id="PTHR24198:SF165">
    <property type="entry name" value="ANKYRIN REPEAT-CONTAINING PROTEIN-RELATED"/>
    <property type="match status" value="1"/>
</dbReference>
<dbReference type="Proteomes" id="UP000681722">
    <property type="component" value="Unassembled WGS sequence"/>
</dbReference>
<reference evidence="3" key="1">
    <citation type="submission" date="2021-02" db="EMBL/GenBank/DDBJ databases">
        <authorList>
            <person name="Nowell W R."/>
        </authorList>
    </citation>
    <scope>NUCLEOTIDE SEQUENCE</scope>
</reference>
<feature type="non-terminal residue" evidence="3">
    <location>
        <position position="1"/>
    </location>
</feature>
<dbReference type="EMBL" id="CAJNOQ010008812">
    <property type="protein sequence ID" value="CAF1207390.1"/>
    <property type="molecule type" value="Genomic_DNA"/>
</dbReference>
<dbReference type="Proteomes" id="UP000663829">
    <property type="component" value="Unassembled WGS sequence"/>
</dbReference>
<dbReference type="PANTHER" id="PTHR24198">
    <property type="entry name" value="ANKYRIN REPEAT AND PROTEIN KINASE DOMAIN-CONTAINING PROTEIN"/>
    <property type="match status" value="1"/>
</dbReference>
<evidence type="ECO:0000256" key="2">
    <source>
        <dbReference type="ARBA" id="ARBA00023043"/>
    </source>
</evidence>
<evidence type="ECO:0000313" key="4">
    <source>
        <dbReference type="EMBL" id="CAF3971586.1"/>
    </source>
</evidence>
<accession>A0A814WM10</accession>
<evidence type="ECO:0000256" key="1">
    <source>
        <dbReference type="ARBA" id="ARBA00022737"/>
    </source>
</evidence>
<dbReference type="SUPFAM" id="SSF48403">
    <property type="entry name" value="Ankyrin repeat"/>
    <property type="match status" value="1"/>
</dbReference>
<evidence type="ECO:0008006" key="6">
    <source>
        <dbReference type="Google" id="ProtNLM"/>
    </source>
</evidence>
<dbReference type="OrthoDB" id="496981at2759"/>
<dbReference type="AlphaFoldDB" id="A0A814WM10"/>
<dbReference type="SMART" id="SM00248">
    <property type="entry name" value="ANK"/>
    <property type="match status" value="2"/>
</dbReference>
<proteinExistence type="predicted"/>
<keyword evidence="2" id="KW-0040">ANK repeat</keyword>
<gene>
    <name evidence="3" type="ORF">GPM918_LOCUS24033</name>
    <name evidence="4" type="ORF">SRO942_LOCUS24032</name>
</gene>
<dbReference type="InterPro" id="IPR036770">
    <property type="entry name" value="Ankyrin_rpt-contain_sf"/>
</dbReference>
<dbReference type="Pfam" id="PF12796">
    <property type="entry name" value="Ank_2"/>
    <property type="match status" value="1"/>
</dbReference>
<dbReference type="EMBL" id="CAJOBC010008813">
    <property type="protein sequence ID" value="CAF3971586.1"/>
    <property type="molecule type" value="Genomic_DNA"/>
</dbReference>